<gene>
    <name evidence="1" type="ORF">BG61_32260</name>
</gene>
<evidence type="ECO:0000313" key="2">
    <source>
        <dbReference type="Proteomes" id="UP000027466"/>
    </source>
</evidence>
<dbReference type="AlphaFoldDB" id="A0A069PQ60"/>
<dbReference type="Proteomes" id="UP000027466">
    <property type="component" value="Unassembled WGS sequence"/>
</dbReference>
<organism evidence="1 2">
    <name type="scientific">Caballeronia glathei</name>
    <dbReference type="NCBI Taxonomy" id="60547"/>
    <lineage>
        <taxon>Bacteria</taxon>
        <taxon>Pseudomonadati</taxon>
        <taxon>Pseudomonadota</taxon>
        <taxon>Betaproteobacteria</taxon>
        <taxon>Burkholderiales</taxon>
        <taxon>Burkholderiaceae</taxon>
        <taxon>Caballeronia</taxon>
    </lineage>
</organism>
<dbReference type="SUPFAM" id="SSF53300">
    <property type="entry name" value="vWA-like"/>
    <property type="match status" value="1"/>
</dbReference>
<keyword evidence="2" id="KW-1185">Reference proteome</keyword>
<dbReference type="InterPro" id="IPR036465">
    <property type="entry name" value="vWFA_dom_sf"/>
</dbReference>
<dbReference type="Gene3D" id="3.40.50.410">
    <property type="entry name" value="von Willebrand factor, type A domain"/>
    <property type="match status" value="1"/>
</dbReference>
<proteinExistence type="predicted"/>
<protein>
    <submittedName>
        <fullName evidence="1">Pilus assembly protein TadG</fullName>
    </submittedName>
</protein>
<dbReference type="EMBL" id="JFHC01000059">
    <property type="protein sequence ID" value="KDR39446.1"/>
    <property type="molecule type" value="Genomic_DNA"/>
</dbReference>
<evidence type="ECO:0000313" key="1">
    <source>
        <dbReference type="EMBL" id="KDR39446.1"/>
    </source>
</evidence>
<accession>A0A069PQ60</accession>
<name>A0A069PQ60_9BURK</name>
<comment type="caution">
    <text evidence="1">The sequence shown here is derived from an EMBL/GenBank/DDBJ whole genome shotgun (WGS) entry which is preliminary data.</text>
</comment>
<sequence length="546" mass="57258">MCTALDVIDDAMTQTRMQMAADVAALAGGANLSHYDLTKPGSLAQWQADVRAYYDANMPKGFMRLTMPDASFNATVTGTVAAGQTIKVSVSGSMPLLAPLIFGKGTSGDGSGSSPGGTPDTTTITASNSALRLPKSTLELVMVLDNTGSMADKATAKGDTKIAGLKTAAHALVDLILSQSGADSYIGMVPFTSTVNVKNVLPAGGGWLDPSFAYNSTGVGMTKQGTVDGWAGCPVEPRDAGGFLYPKAYAPTDWPKFTPYFYNVPPTGLKIHSWVTSVDCKVAPVDTVASGVPVALKSGNTNRCGYVAQPNGIYADWEQVKWTVSRNKLVEKADSTTLRQNDGCMTTPVTFLTTDKSKLSTAIDQMNASGSTLIPLGILWGWRMLSSSWSVNVAGSSGWVSTDASLPRPEITQGLQRVMIVLTDGENSIGSSGDLQNNLFFNGLSGVGTKSLAAPTVFRPNGSSLTNATMDSVDDINSFQTSACTAIKNTGVTIYAITFGDVADNSVQAMQACASPGNYYHAPDNPTLTYIFQQIAGNLGVLRLTQ</sequence>
<dbReference type="STRING" id="60547.GCA_000751215_03817"/>
<reference evidence="1 2" key="1">
    <citation type="submission" date="2014-03" db="EMBL/GenBank/DDBJ databases">
        <title>Draft Genome Sequences of Four Burkholderia Strains.</title>
        <authorList>
            <person name="Liu X.Y."/>
            <person name="Li C.X."/>
            <person name="Xu J.H."/>
        </authorList>
    </citation>
    <scope>NUCLEOTIDE SEQUENCE [LARGE SCALE GENOMIC DNA]</scope>
    <source>
        <strain evidence="1 2">DSM 50014</strain>
    </source>
</reference>